<evidence type="ECO:0000256" key="1">
    <source>
        <dbReference type="ARBA" id="ARBA00008814"/>
    </source>
</evidence>
<organism evidence="5 6">
    <name type="scientific">Clostridium ljungdahlii</name>
    <dbReference type="NCBI Taxonomy" id="1538"/>
    <lineage>
        <taxon>Bacteria</taxon>
        <taxon>Bacillati</taxon>
        <taxon>Bacillota</taxon>
        <taxon>Clostridia</taxon>
        <taxon>Eubacteriales</taxon>
        <taxon>Clostridiaceae</taxon>
        <taxon>Clostridium</taxon>
    </lineage>
</organism>
<dbReference type="Pfam" id="PF01497">
    <property type="entry name" value="Peripla_BP_2"/>
    <property type="match status" value="1"/>
</dbReference>
<name>A0A168R981_9CLOT</name>
<evidence type="ECO:0000259" key="4">
    <source>
        <dbReference type="PROSITE" id="PS50983"/>
    </source>
</evidence>
<dbReference type="PANTHER" id="PTHR30535">
    <property type="entry name" value="VITAMIN B12-BINDING PROTEIN"/>
    <property type="match status" value="1"/>
</dbReference>
<comment type="similarity">
    <text evidence="1">Belongs to the bacterial solute-binding protein 8 family.</text>
</comment>
<feature type="signal peptide" evidence="3">
    <location>
        <begin position="1"/>
        <end position="25"/>
    </location>
</feature>
<keyword evidence="3" id="KW-0732">Signal</keyword>
<dbReference type="Gene3D" id="1.20.58.2180">
    <property type="match status" value="1"/>
</dbReference>
<evidence type="ECO:0000313" key="6">
    <source>
        <dbReference type="Proteomes" id="UP000077407"/>
    </source>
</evidence>
<dbReference type="SUPFAM" id="SSF53807">
    <property type="entry name" value="Helical backbone' metal receptor"/>
    <property type="match status" value="1"/>
</dbReference>
<feature type="compositionally biased region" description="Low complexity" evidence="2">
    <location>
        <begin position="29"/>
        <end position="41"/>
    </location>
</feature>
<dbReference type="Proteomes" id="UP000077407">
    <property type="component" value="Unassembled WGS sequence"/>
</dbReference>
<dbReference type="InterPro" id="IPR002491">
    <property type="entry name" value="ABC_transptr_periplasmic_BD"/>
</dbReference>
<accession>A0A168R981</accession>
<protein>
    <submittedName>
        <fullName evidence="5">Vitamin B12-binding protein</fullName>
    </submittedName>
</protein>
<evidence type="ECO:0000313" key="5">
    <source>
        <dbReference type="EMBL" id="OAA90373.1"/>
    </source>
</evidence>
<gene>
    <name evidence="5" type="primary">btuF_4</name>
    <name evidence="5" type="ORF">WY13_01276</name>
</gene>
<reference evidence="5 6" key="1">
    <citation type="journal article" date="2015" name="Biotechnol. Bioeng.">
        <title>Genome sequence and phenotypic characterization of Caulobacter segnis.</title>
        <authorList>
            <person name="Patel S."/>
            <person name="Fletcher B."/>
            <person name="Scott D.C."/>
            <person name="Ely B."/>
        </authorList>
    </citation>
    <scope>NUCLEOTIDE SEQUENCE [LARGE SCALE GENOMIC DNA]</scope>
    <source>
        <strain evidence="5 6">ERI-2</strain>
    </source>
</reference>
<dbReference type="RefSeq" id="WP_063554826.1">
    <property type="nucleotide sequence ID" value="NZ_LITT01000011.1"/>
</dbReference>
<comment type="caution">
    <text evidence="5">The sequence shown here is derived from an EMBL/GenBank/DDBJ whole genome shotgun (WGS) entry which is preliminary data.</text>
</comment>
<dbReference type="PATRIC" id="fig|1538.10.peg.179"/>
<evidence type="ECO:0000256" key="2">
    <source>
        <dbReference type="SAM" id="MobiDB-lite"/>
    </source>
</evidence>
<dbReference type="PROSITE" id="PS51257">
    <property type="entry name" value="PROKAR_LIPOPROTEIN"/>
    <property type="match status" value="1"/>
</dbReference>
<dbReference type="PROSITE" id="PS50983">
    <property type="entry name" value="FE_B12_PBP"/>
    <property type="match status" value="1"/>
</dbReference>
<feature type="domain" description="Fe/B12 periplasmic-binding" evidence="4">
    <location>
        <begin position="68"/>
        <end position="337"/>
    </location>
</feature>
<evidence type="ECO:0000256" key="3">
    <source>
        <dbReference type="SAM" id="SignalP"/>
    </source>
</evidence>
<sequence>MKNKRFRTSAWVLAVVMTLSTFTVGCGEQKSSTKTTSQSTSNVQNNNGTRSVTNLDGSTVVVPNKVNKIAVTFGPAYEKVVLLGDEDKIVADGDYHINGWPWSNKIYKRLNQVHGIPNVHSKLNVEELMKYKPDVVFHFSKPDEIQKINDAKMVGIPSVSTGKLEDTKNMVTFYAKVLGKKEEKIAEEYSKYFDEKLKMVTDITSQISDNEKPTVYFASQKLLWTSGKGSDIPEVINLAGGKCVNKDVKGANQAQVGIEQLIQWNPQYIFVDHAGSSGNEPAESVIKKMINDDRYKKISAVANNKVYIVPTGVFFWDSGVQKILMVMWMAKQLHPDKFKDLDMTKEVKQFYSKFFKYNLTDEETKKILDHLNP</sequence>
<dbReference type="EMBL" id="LITT01000011">
    <property type="protein sequence ID" value="OAA90373.1"/>
    <property type="molecule type" value="Genomic_DNA"/>
</dbReference>
<dbReference type="AlphaFoldDB" id="A0A168R981"/>
<dbReference type="InterPro" id="IPR050902">
    <property type="entry name" value="ABC_Transporter_SBP"/>
</dbReference>
<proteinExistence type="inferred from homology"/>
<feature type="chain" id="PRO_5039207387" evidence="3">
    <location>
        <begin position="26"/>
        <end position="373"/>
    </location>
</feature>
<dbReference type="Gene3D" id="3.40.50.1980">
    <property type="entry name" value="Nitrogenase molybdenum iron protein domain"/>
    <property type="match status" value="2"/>
</dbReference>
<dbReference type="OrthoDB" id="9787830at2"/>
<feature type="compositionally biased region" description="Polar residues" evidence="2">
    <location>
        <begin position="42"/>
        <end position="52"/>
    </location>
</feature>
<dbReference type="PANTHER" id="PTHR30535:SF34">
    <property type="entry name" value="MOLYBDATE-BINDING PROTEIN MOLA"/>
    <property type="match status" value="1"/>
</dbReference>
<feature type="region of interest" description="Disordered" evidence="2">
    <location>
        <begin position="27"/>
        <end position="52"/>
    </location>
</feature>